<evidence type="ECO:0000313" key="9">
    <source>
        <dbReference type="EMBL" id="CAH3017559.1"/>
    </source>
</evidence>
<dbReference type="InterPro" id="IPR036322">
    <property type="entry name" value="WD40_repeat_dom_sf"/>
</dbReference>
<dbReference type="InterPro" id="IPR027145">
    <property type="entry name" value="PWP2"/>
</dbReference>
<dbReference type="EMBL" id="CALNXI010000065">
    <property type="protein sequence ID" value="CAH3017559.1"/>
    <property type="molecule type" value="Genomic_DNA"/>
</dbReference>
<dbReference type="InterPro" id="IPR007148">
    <property type="entry name" value="SSU_processome_Utp12"/>
</dbReference>
<evidence type="ECO:0000256" key="3">
    <source>
        <dbReference type="ARBA" id="ARBA00022574"/>
    </source>
</evidence>
<accession>A0ABN8LK93</accession>
<name>A0ABN8LK93_9CNID</name>
<keyword evidence="10" id="KW-1185">Reference proteome</keyword>
<dbReference type="SMART" id="SM00320">
    <property type="entry name" value="WD40"/>
    <property type="match status" value="12"/>
</dbReference>
<evidence type="ECO:0000259" key="7">
    <source>
        <dbReference type="Pfam" id="PF04003"/>
    </source>
</evidence>
<evidence type="ECO:0000256" key="5">
    <source>
        <dbReference type="ARBA" id="ARBA00023242"/>
    </source>
</evidence>
<dbReference type="InterPro" id="IPR011047">
    <property type="entry name" value="Quinoprotein_ADH-like_sf"/>
</dbReference>
<evidence type="ECO:0000259" key="8">
    <source>
        <dbReference type="Pfam" id="PF12894"/>
    </source>
</evidence>
<dbReference type="PANTHER" id="PTHR19858">
    <property type="entry name" value="WD40 REPEAT PROTEIN"/>
    <property type="match status" value="1"/>
</dbReference>
<dbReference type="SUPFAM" id="SSF50978">
    <property type="entry name" value="WD40 repeat-like"/>
    <property type="match status" value="1"/>
</dbReference>
<dbReference type="SUPFAM" id="SSF50998">
    <property type="entry name" value="Quinoprotein alcohol dehydrogenase-like"/>
    <property type="match status" value="1"/>
</dbReference>
<dbReference type="Gene3D" id="2.130.10.10">
    <property type="entry name" value="YVTN repeat-like/Quinoprotein amine dehydrogenase"/>
    <property type="match status" value="3"/>
</dbReference>
<keyword evidence="5" id="KW-0539">Nucleus</keyword>
<dbReference type="InterPro" id="IPR001680">
    <property type="entry name" value="WD40_rpt"/>
</dbReference>
<proteinExistence type="inferred from homology"/>
<dbReference type="PROSITE" id="PS50294">
    <property type="entry name" value="WD_REPEATS_REGION"/>
    <property type="match status" value="3"/>
</dbReference>
<dbReference type="Pfam" id="PF00400">
    <property type="entry name" value="WD40"/>
    <property type="match status" value="4"/>
</dbReference>
<comment type="caution">
    <text evidence="9">The sequence shown here is derived from an EMBL/GenBank/DDBJ whole genome shotgun (WGS) entry which is preliminary data.</text>
</comment>
<dbReference type="InterPro" id="IPR019775">
    <property type="entry name" value="WD40_repeat_CS"/>
</dbReference>
<dbReference type="Proteomes" id="UP001159427">
    <property type="component" value="Unassembled WGS sequence"/>
</dbReference>
<feature type="repeat" description="WD" evidence="6">
    <location>
        <begin position="378"/>
        <end position="419"/>
    </location>
</feature>
<dbReference type="InterPro" id="IPR011041">
    <property type="entry name" value="Quinoprot_gluc/sorb_DH_b-prop"/>
</dbReference>
<evidence type="ECO:0000313" key="10">
    <source>
        <dbReference type="Proteomes" id="UP001159427"/>
    </source>
</evidence>
<reference evidence="9 10" key="1">
    <citation type="submission" date="2022-05" db="EMBL/GenBank/DDBJ databases">
        <authorList>
            <consortium name="Genoscope - CEA"/>
            <person name="William W."/>
        </authorList>
    </citation>
    <scope>NUCLEOTIDE SEQUENCE [LARGE SCALE GENOMIC DNA]</scope>
</reference>
<dbReference type="PROSITE" id="PS50082">
    <property type="entry name" value="WD_REPEATS_2"/>
    <property type="match status" value="3"/>
</dbReference>
<feature type="domain" description="Anaphase-promoting complex subunit 4-like WD40" evidence="8">
    <location>
        <begin position="35"/>
        <end position="104"/>
    </location>
</feature>
<dbReference type="Pfam" id="PF12894">
    <property type="entry name" value="ANAPC4_WD40"/>
    <property type="match status" value="1"/>
</dbReference>
<sequence length="872" mass="97289">MALSFKFSNLLGTVYRQGNTVFNEDGDCILSPVGNRVSVFDLKNNRSWTLPFENHKNISRISLCPDGKILIAVDEDGRCIVANLKRKTVLHQFNFKKPVFDLKFCPNGRYIAVTYGKHVQVWHAPAHSKEFAPFSVHRTYTGLYDETVCIDWSSDSRFFVVGSRDMTSRIFSLFPINGFLPVTLSGHQNTVIGCYFAQNSLDIYSVSQDGVLLCWKCSTWLESVHLAELYPSQEDSENPVKWKKLFKHFYKQESPAQLTTSAFHKSASLLIAGFSSGVFTLHEVPDFVLIHSLSISQQTIKTVAVNPSGEWLAFGCSNLGQLLVWEWQSETYVLKQQGHYYDMNTICYSQDGNYVATGGDDCKVKLWNVMSGFCFVTFSEHTCSVTGVIFTPNSQVVLSCSLDGTVRAFDLKRYRNFRTFTSPHPVQFSCLTVDSSGEVVCSGSLDTFEVFVWSMKTGRLLEVLAGHEGPISGLVFSSSQPLLVSGSWDKTVRLWNMFDSKVTWETLNVGSEVLAVTVRPDGLEVAAASLDGQISFFDVRTGLQTASVEGRRDLAPGRRSSDKITAQTMLSSKCFTSLCYTADGKCVLAGGRSKFVCIYHVQQQVLIKRFEISKNLSCDGMKEFLHSGNMTDAGPQDQIDDNVNDQESVSLPGVLHGDMSSRRTQPEIRVKSLQFSPTGRSWAAASTEGLLVYSLESDIVFDPFQLDCDVTPERTLQASSDNEHTKALIMSLRLNEPHLICQVMEAIKPFDIPLVVQSLKDPYIELVLKFVALQLEKSRHLHFYLLWCQQILSAHGQQLKALSNKLLVVLRSLQKGLTKQQEDLGKICLSNAYSLSYITSLADLLSTAHNNENSDVMGTASPVPFDNKDMSL</sequence>
<evidence type="ECO:0008006" key="11">
    <source>
        <dbReference type="Google" id="ProtNLM"/>
    </source>
</evidence>
<dbReference type="PROSITE" id="PS00678">
    <property type="entry name" value="WD_REPEATS_1"/>
    <property type="match status" value="2"/>
</dbReference>
<feature type="repeat" description="WD" evidence="6">
    <location>
        <begin position="336"/>
        <end position="377"/>
    </location>
</feature>
<comment type="subcellular location">
    <subcellularLocation>
        <location evidence="1">Nucleus</location>
        <location evidence="1">Nucleolus</location>
    </subcellularLocation>
</comment>
<gene>
    <name evidence="9" type="ORF">PEVE_00038388</name>
</gene>
<evidence type="ECO:0000256" key="1">
    <source>
        <dbReference type="ARBA" id="ARBA00004604"/>
    </source>
</evidence>
<evidence type="ECO:0000256" key="4">
    <source>
        <dbReference type="ARBA" id="ARBA00022737"/>
    </source>
</evidence>
<feature type="repeat" description="WD" evidence="6">
    <location>
        <begin position="464"/>
        <end position="497"/>
    </location>
</feature>
<dbReference type="InterPro" id="IPR024977">
    <property type="entry name" value="Apc4-like_WD40_dom"/>
</dbReference>
<dbReference type="Pfam" id="PF04003">
    <property type="entry name" value="Utp12"/>
    <property type="match status" value="1"/>
</dbReference>
<dbReference type="SUPFAM" id="SSF50952">
    <property type="entry name" value="Soluble quinoprotein glucose dehydrogenase"/>
    <property type="match status" value="1"/>
</dbReference>
<dbReference type="PANTHER" id="PTHR19858:SF0">
    <property type="entry name" value="PERIODIC TRYPTOPHAN PROTEIN 2 HOMOLOG"/>
    <property type="match status" value="1"/>
</dbReference>
<dbReference type="InterPro" id="IPR015943">
    <property type="entry name" value="WD40/YVTN_repeat-like_dom_sf"/>
</dbReference>
<keyword evidence="4" id="KW-0677">Repeat</keyword>
<organism evidence="9 10">
    <name type="scientific">Porites evermanni</name>
    <dbReference type="NCBI Taxonomy" id="104178"/>
    <lineage>
        <taxon>Eukaryota</taxon>
        <taxon>Metazoa</taxon>
        <taxon>Cnidaria</taxon>
        <taxon>Anthozoa</taxon>
        <taxon>Hexacorallia</taxon>
        <taxon>Scleractinia</taxon>
        <taxon>Fungiina</taxon>
        <taxon>Poritidae</taxon>
        <taxon>Porites</taxon>
    </lineage>
</organism>
<comment type="similarity">
    <text evidence="2">Belongs to the WD repeat PWP2 family.</text>
</comment>
<evidence type="ECO:0000256" key="2">
    <source>
        <dbReference type="ARBA" id="ARBA00010226"/>
    </source>
</evidence>
<dbReference type="CDD" id="cd00200">
    <property type="entry name" value="WD40"/>
    <property type="match status" value="1"/>
</dbReference>
<keyword evidence="3 6" id="KW-0853">WD repeat</keyword>
<feature type="domain" description="Small-subunit processome Utp12" evidence="7">
    <location>
        <begin position="735"/>
        <end position="839"/>
    </location>
</feature>
<evidence type="ECO:0000256" key="6">
    <source>
        <dbReference type="PROSITE-ProRule" id="PRU00221"/>
    </source>
</evidence>
<protein>
    <recommendedName>
        <fullName evidence="11">Periodic tryptophan protein 2 homolog</fullName>
    </recommendedName>
</protein>